<dbReference type="RefSeq" id="WP_284296531.1">
    <property type="nucleotide sequence ID" value="NZ_BSSV01000002.1"/>
</dbReference>
<reference evidence="2 3" key="1">
    <citation type="submission" date="2023-03" db="EMBL/GenBank/DDBJ databases">
        <title>Thalassotalea loyana LMG 22536T draft genome sequence.</title>
        <authorList>
            <person name="Sawabe T."/>
        </authorList>
    </citation>
    <scope>NUCLEOTIDE SEQUENCE [LARGE SCALE GENOMIC DNA]</scope>
    <source>
        <strain evidence="2 3">LMG 22536</strain>
    </source>
</reference>
<accession>A0ABQ6H9Q1</accession>
<proteinExistence type="predicted"/>
<evidence type="ECO:0000256" key="1">
    <source>
        <dbReference type="SAM" id="Phobius"/>
    </source>
</evidence>
<keyword evidence="3" id="KW-1185">Reference proteome</keyword>
<dbReference type="InterPro" id="IPR047928">
    <property type="entry name" value="Perm_prefix_1"/>
</dbReference>
<comment type="caution">
    <text evidence="2">The sequence shown here is derived from an EMBL/GenBank/DDBJ whole genome shotgun (WGS) entry which is preliminary data.</text>
</comment>
<dbReference type="Proteomes" id="UP001157134">
    <property type="component" value="Unassembled WGS sequence"/>
</dbReference>
<dbReference type="NCBIfam" id="NF038403">
    <property type="entry name" value="perm_prefix_1"/>
    <property type="match status" value="1"/>
</dbReference>
<protein>
    <recommendedName>
        <fullName evidence="4">DUF4231 domain-containing protein</fullName>
    </recommendedName>
</protein>
<evidence type="ECO:0000313" key="3">
    <source>
        <dbReference type="Proteomes" id="UP001157134"/>
    </source>
</evidence>
<feature type="transmembrane region" description="Helical" evidence="1">
    <location>
        <begin position="106"/>
        <end position="124"/>
    </location>
</feature>
<keyword evidence="1" id="KW-1133">Transmembrane helix</keyword>
<sequence length="171" mass="19344">MFDLDREVNLWFEALQGVKAIDSENIDELKDHLYSEIEAQVANGKTEQQAFYIATSRLGDQQSLKVEFDKNRAKLMQLCQSQEDSSFDSLLVQQETKQQKNLSKMMVGNAIIWASAMLGTAILVQGHESSQSILMLLIGLWFASTYLFGDMKKAAKAECAYFRKVLGFNKT</sequence>
<name>A0ABQ6H9Q1_9GAMM</name>
<evidence type="ECO:0000313" key="2">
    <source>
        <dbReference type="EMBL" id="GLX84843.1"/>
    </source>
</evidence>
<keyword evidence="1" id="KW-0472">Membrane</keyword>
<dbReference type="EMBL" id="BSSV01000002">
    <property type="protein sequence ID" value="GLX84843.1"/>
    <property type="molecule type" value="Genomic_DNA"/>
</dbReference>
<evidence type="ECO:0008006" key="4">
    <source>
        <dbReference type="Google" id="ProtNLM"/>
    </source>
</evidence>
<gene>
    <name evidence="2" type="ORF">tloyanaT_10950</name>
</gene>
<keyword evidence="1" id="KW-0812">Transmembrane</keyword>
<feature type="transmembrane region" description="Helical" evidence="1">
    <location>
        <begin position="130"/>
        <end position="148"/>
    </location>
</feature>
<organism evidence="2 3">
    <name type="scientific">Thalassotalea loyana</name>
    <dbReference type="NCBI Taxonomy" id="280483"/>
    <lineage>
        <taxon>Bacteria</taxon>
        <taxon>Pseudomonadati</taxon>
        <taxon>Pseudomonadota</taxon>
        <taxon>Gammaproteobacteria</taxon>
        <taxon>Alteromonadales</taxon>
        <taxon>Colwelliaceae</taxon>
        <taxon>Thalassotalea</taxon>
    </lineage>
</organism>